<evidence type="ECO:0000313" key="2">
    <source>
        <dbReference type="EMBL" id="SJL12634.1"/>
    </source>
</evidence>
<sequence length="471" mass="52117">MTTLPRQKVPSSKDQDTLVDLPNDFLPVRTHGGRDSARKERWERLRVFVEKAKKTDFAFWSGVKDITDAKTPPPAVSLEDMVKELHDRINIPTDIPADFDLAGAANGATYARFLAIDNDKLLCLYNRCLDLQGAPRLWLISVLIGVLKPGKDASIPGNYRLIGLESCFPRVFTLLIDQRLQTWMQANGILPETQNGFRLGYHGLNNPFILRTVIDVALADGKALYVVFPDLANAFPWLNLSSLWSMMYRKGIAGPMFDWIRMLYGAMNYVVHLNGVMSGPFSSTIGLMTRDNGSPGFWNFFSSDLEFRAHEDDSESCYTGFGLSLFVAVSDGDSPTICHAVLPPVTASTACCHSRLRGAYSSGFFKGNIAPSTSAILFYTIILSLLGDGEGIAILDRKKIIDTNSEEEDEELDSDESSESERSESDDDDLDTLRSISKSGVSEQAASHVFHAVGVSVFKLVQFSKWSILVL</sequence>
<evidence type="ECO:0000256" key="1">
    <source>
        <dbReference type="SAM" id="MobiDB-lite"/>
    </source>
</evidence>
<organism evidence="2 3">
    <name type="scientific">Armillaria ostoyae</name>
    <name type="common">Armillaria root rot fungus</name>
    <dbReference type="NCBI Taxonomy" id="47428"/>
    <lineage>
        <taxon>Eukaryota</taxon>
        <taxon>Fungi</taxon>
        <taxon>Dikarya</taxon>
        <taxon>Basidiomycota</taxon>
        <taxon>Agaricomycotina</taxon>
        <taxon>Agaricomycetes</taxon>
        <taxon>Agaricomycetidae</taxon>
        <taxon>Agaricales</taxon>
        <taxon>Marasmiineae</taxon>
        <taxon>Physalacriaceae</taxon>
        <taxon>Armillaria</taxon>
    </lineage>
</organism>
<proteinExistence type="predicted"/>
<accession>A0A284RV47</accession>
<keyword evidence="3" id="KW-1185">Reference proteome</keyword>
<protein>
    <submittedName>
        <fullName evidence="2">Uncharacterized protein</fullName>
    </submittedName>
</protein>
<dbReference type="AlphaFoldDB" id="A0A284RV47"/>
<evidence type="ECO:0000313" key="3">
    <source>
        <dbReference type="Proteomes" id="UP000219338"/>
    </source>
</evidence>
<dbReference type="PANTHER" id="PTHR19446">
    <property type="entry name" value="REVERSE TRANSCRIPTASES"/>
    <property type="match status" value="1"/>
</dbReference>
<reference evidence="3" key="1">
    <citation type="journal article" date="2017" name="Nat. Ecol. Evol.">
        <title>Genome expansion and lineage-specific genetic innovations in the forest pathogenic fungi Armillaria.</title>
        <authorList>
            <person name="Sipos G."/>
            <person name="Prasanna A.N."/>
            <person name="Walter M.C."/>
            <person name="O'Connor E."/>
            <person name="Balint B."/>
            <person name="Krizsan K."/>
            <person name="Kiss B."/>
            <person name="Hess J."/>
            <person name="Varga T."/>
            <person name="Slot J."/>
            <person name="Riley R."/>
            <person name="Boka B."/>
            <person name="Rigling D."/>
            <person name="Barry K."/>
            <person name="Lee J."/>
            <person name="Mihaltcheva S."/>
            <person name="LaButti K."/>
            <person name="Lipzen A."/>
            <person name="Waldron R."/>
            <person name="Moloney N.M."/>
            <person name="Sperisen C."/>
            <person name="Kredics L."/>
            <person name="Vagvoelgyi C."/>
            <person name="Patrignani A."/>
            <person name="Fitzpatrick D."/>
            <person name="Nagy I."/>
            <person name="Doyle S."/>
            <person name="Anderson J.B."/>
            <person name="Grigoriev I.V."/>
            <person name="Gueldener U."/>
            <person name="Muensterkoetter M."/>
            <person name="Nagy L.G."/>
        </authorList>
    </citation>
    <scope>NUCLEOTIDE SEQUENCE [LARGE SCALE GENOMIC DNA]</scope>
    <source>
        <strain evidence="3">C18/9</strain>
    </source>
</reference>
<name>A0A284RV47_ARMOS</name>
<dbReference type="Proteomes" id="UP000219338">
    <property type="component" value="Unassembled WGS sequence"/>
</dbReference>
<dbReference type="EMBL" id="FUEG01000017">
    <property type="protein sequence ID" value="SJL12634.1"/>
    <property type="molecule type" value="Genomic_DNA"/>
</dbReference>
<feature type="region of interest" description="Disordered" evidence="1">
    <location>
        <begin position="405"/>
        <end position="433"/>
    </location>
</feature>
<gene>
    <name evidence="2" type="ORF">ARMOST_16063</name>
</gene>
<feature type="compositionally biased region" description="Acidic residues" evidence="1">
    <location>
        <begin position="405"/>
        <end position="430"/>
    </location>
</feature>
<dbReference type="STRING" id="47428.A0A284RV47"/>
<dbReference type="OrthoDB" id="3049395at2759"/>